<keyword evidence="2" id="KW-0732">Signal</keyword>
<evidence type="ECO:0000313" key="3">
    <source>
        <dbReference type="EMBL" id="MFC6759367.1"/>
    </source>
</evidence>
<sequence length="118" mass="12607">MSQAIFPPARVLRLCFPLLLSLGVAACDLAAPAADALPEPGVVEATRNGPEGAPPGSCWGRTVSPAVFETVTEQVQVEPARMNPDGSVAKPPVYRSETHQEMVVARRDNWFETPAPRS</sequence>
<evidence type="ECO:0000256" key="1">
    <source>
        <dbReference type="SAM" id="MobiDB-lite"/>
    </source>
</evidence>
<feature type="signal peptide" evidence="2">
    <location>
        <begin position="1"/>
        <end position="26"/>
    </location>
</feature>
<gene>
    <name evidence="3" type="ORF">ACFQFQ_07465</name>
</gene>
<evidence type="ECO:0000256" key="2">
    <source>
        <dbReference type="SAM" id="SignalP"/>
    </source>
</evidence>
<name>A0ABW2B1D4_9RHOB</name>
<proteinExistence type="predicted"/>
<reference evidence="4" key="1">
    <citation type="journal article" date="2019" name="Int. J. Syst. Evol. Microbiol.">
        <title>The Global Catalogue of Microorganisms (GCM) 10K type strain sequencing project: providing services to taxonomists for standard genome sequencing and annotation.</title>
        <authorList>
            <consortium name="The Broad Institute Genomics Platform"/>
            <consortium name="The Broad Institute Genome Sequencing Center for Infectious Disease"/>
            <person name="Wu L."/>
            <person name="Ma J."/>
        </authorList>
    </citation>
    <scope>NUCLEOTIDE SEQUENCE [LARGE SCALE GENOMIC DNA]</scope>
    <source>
        <strain evidence="4">CCUG 66188</strain>
    </source>
</reference>
<dbReference type="Proteomes" id="UP001596353">
    <property type="component" value="Unassembled WGS sequence"/>
</dbReference>
<feature type="chain" id="PRO_5047068759" description="Lipoprotein" evidence="2">
    <location>
        <begin position="27"/>
        <end position="118"/>
    </location>
</feature>
<accession>A0ABW2B1D4</accession>
<organism evidence="3 4">
    <name type="scientific">Sulfitobacter porphyrae</name>
    <dbReference type="NCBI Taxonomy" id="1246864"/>
    <lineage>
        <taxon>Bacteria</taxon>
        <taxon>Pseudomonadati</taxon>
        <taxon>Pseudomonadota</taxon>
        <taxon>Alphaproteobacteria</taxon>
        <taxon>Rhodobacterales</taxon>
        <taxon>Roseobacteraceae</taxon>
        <taxon>Sulfitobacter</taxon>
    </lineage>
</organism>
<evidence type="ECO:0008006" key="5">
    <source>
        <dbReference type="Google" id="ProtNLM"/>
    </source>
</evidence>
<evidence type="ECO:0000313" key="4">
    <source>
        <dbReference type="Proteomes" id="UP001596353"/>
    </source>
</evidence>
<feature type="region of interest" description="Disordered" evidence="1">
    <location>
        <begin position="77"/>
        <end position="96"/>
    </location>
</feature>
<comment type="caution">
    <text evidence="3">The sequence shown here is derived from an EMBL/GenBank/DDBJ whole genome shotgun (WGS) entry which is preliminary data.</text>
</comment>
<keyword evidence="4" id="KW-1185">Reference proteome</keyword>
<protein>
    <recommendedName>
        <fullName evidence="5">Lipoprotein</fullName>
    </recommendedName>
</protein>
<dbReference type="EMBL" id="JBHSWG010000001">
    <property type="protein sequence ID" value="MFC6759367.1"/>
    <property type="molecule type" value="Genomic_DNA"/>
</dbReference>